<feature type="transmembrane region" description="Helical" evidence="3">
    <location>
        <begin position="478"/>
        <end position="494"/>
    </location>
</feature>
<proteinExistence type="predicted"/>
<feature type="transmembrane region" description="Helical" evidence="3">
    <location>
        <begin position="817"/>
        <end position="834"/>
    </location>
</feature>
<feature type="transmembrane region" description="Helical" evidence="3">
    <location>
        <begin position="557"/>
        <end position="577"/>
    </location>
</feature>
<feature type="transmembrane region" description="Helical" evidence="3">
    <location>
        <begin position="666"/>
        <end position="689"/>
    </location>
</feature>
<feature type="transmembrane region" description="Helical" evidence="3">
    <location>
        <begin position="761"/>
        <end position="779"/>
    </location>
</feature>
<evidence type="ECO:0000256" key="1">
    <source>
        <dbReference type="SAM" id="Coils"/>
    </source>
</evidence>
<feature type="compositionally biased region" description="Polar residues" evidence="2">
    <location>
        <begin position="860"/>
        <end position="872"/>
    </location>
</feature>
<feature type="transmembrane region" description="Helical" evidence="3">
    <location>
        <begin position="203"/>
        <end position="222"/>
    </location>
</feature>
<feature type="compositionally biased region" description="Basic and acidic residues" evidence="2">
    <location>
        <begin position="845"/>
        <end position="855"/>
    </location>
</feature>
<dbReference type="PANTHER" id="PTHR38434">
    <property type="entry name" value="BLL2549 PROTEIN"/>
    <property type="match status" value="1"/>
</dbReference>
<dbReference type="EMBL" id="QKWW01000046">
    <property type="protein sequence ID" value="PZT54571.1"/>
    <property type="molecule type" value="Genomic_DNA"/>
</dbReference>
<feature type="transmembrane region" description="Helical" evidence="3">
    <location>
        <begin position="285"/>
        <end position="306"/>
    </location>
</feature>
<dbReference type="Proteomes" id="UP000249204">
    <property type="component" value="Unassembled WGS sequence"/>
</dbReference>
<feature type="transmembrane region" description="Helical" evidence="3">
    <location>
        <begin position="530"/>
        <end position="551"/>
    </location>
</feature>
<evidence type="ECO:0000313" key="5">
    <source>
        <dbReference type="Proteomes" id="UP000249204"/>
    </source>
</evidence>
<reference evidence="4 5" key="1">
    <citation type="submission" date="2018-06" db="EMBL/GenBank/DDBJ databases">
        <title>Isolation of heavy metals resistant Paenibacillus silvae NC2 from Gold-Copper mine in ZiJin, China.</title>
        <authorList>
            <person name="Xu J."/>
            <person name="Mazhar H.S."/>
            <person name="Rensing C."/>
        </authorList>
    </citation>
    <scope>NUCLEOTIDE SEQUENCE [LARGE SCALE GENOMIC DNA]</scope>
    <source>
        <strain evidence="4 5">NC2</strain>
    </source>
</reference>
<evidence type="ECO:0000256" key="3">
    <source>
        <dbReference type="SAM" id="Phobius"/>
    </source>
</evidence>
<protein>
    <submittedName>
        <fullName evidence="4">DUF2339 domain-containing protein</fullName>
    </submittedName>
</protein>
<keyword evidence="3" id="KW-1133">Transmembrane helix</keyword>
<feature type="transmembrane region" description="Helical" evidence="3">
    <location>
        <begin position="390"/>
        <end position="410"/>
    </location>
</feature>
<feature type="transmembrane region" description="Helical" evidence="3">
    <location>
        <begin position="450"/>
        <end position="466"/>
    </location>
</feature>
<feature type="transmembrane region" description="Helical" evidence="3">
    <location>
        <begin position="635"/>
        <end position="654"/>
    </location>
</feature>
<dbReference type="PANTHER" id="PTHR38434:SF1">
    <property type="entry name" value="BLL2549 PROTEIN"/>
    <property type="match status" value="1"/>
</dbReference>
<accession>A0A2W6NFM6</accession>
<feature type="region of interest" description="Disordered" evidence="2">
    <location>
        <begin position="845"/>
        <end position="899"/>
    </location>
</feature>
<sequence length="899" mass="101731">MKEFKDRLEQVQAQQKQLAKEYQALLQEYQSDDLIVRNEQLLEQTEAQKLKLQQLELRARKMEEENARLRMALSEQMLDEKLNLIRVSREKMETYFQGKTAVHNDQISYLEHRTKSNLNALFNQAAQHLQEDAAEMKERIAYLATEVNARIESHKQAVWERAEAVRGQMQHGYEQMAKEELSEETIQRRIKQNRMEMRIGLSWINKVAILLLILGVGAAFRYSYSTWFSDEMKGAGFFLLGILMLVGGELLFRRKQKTFAMGLLGGGISVLFGSIFYSYFLLHIIGLYTGLGLSVLVSAVSVLLSLRYQSKTICSFGLVGGYLPFFSYLFTFGLEGTAVYTAMIYLLLLNGIIVFISFGQRWPVVHYISFLFHAPSMLILLWLSPSEQVGMLYSVVTFALYLGITLAYPFKHRVKLTWWDFALLAMNTSLSCLVLYVLLDAAGWNDAQGLLSVIFALVYLGLARFVQRHMAQEKQTFLLFYLTSLTFTILLVPFQFGSKWLSMGWLIEGVLLVTFGHFRKFKAVERAGWGIVLLCIVIFVQYDLLSLFFVGEQSYFMLKYSSVTLGTLLITLYYAWALRGGSSAGNGQRINYAPWERGFLEGFRVATLVNVWLYVLYESNELYVRAVDETFLLYMFYKLLMFAALTIALAYGLGKVKVLRDAFLRGYTLFLHAVGCCIALAVTLTMPALQPGVEQHTAAEIVGLIVLIIFNVGVFFAGRDLLIAGIRGQFKSVEWYPVIAGVYLLGVITVFLTIQFQWGDIGLMFSLIYLVLAILYIAYGFRRKYVMIRRLGLGLTLFATGKMVFYDVSLLTAGSKIIAYFSFGLLLLGISYLYQKVSSRMEEIQARENGAKGEDGGTDTGASNTQDGSDTPNASETSASDSSNESSTHTSVKPDEEQD</sequence>
<keyword evidence="3" id="KW-0812">Transmembrane</keyword>
<organism evidence="4 5">
    <name type="scientific">Paenibacillus silvae</name>
    <dbReference type="NCBI Taxonomy" id="1325358"/>
    <lineage>
        <taxon>Bacteria</taxon>
        <taxon>Bacillati</taxon>
        <taxon>Bacillota</taxon>
        <taxon>Bacilli</taxon>
        <taxon>Bacillales</taxon>
        <taxon>Paenibacillaceae</taxon>
        <taxon>Paenibacillus</taxon>
    </lineage>
</organism>
<feature type="transmembrane region" description="Helical" evidence="3">
    <location>
        <begin position="791"/>
        <end position="811"/>
    </location>
</feature>
<feature type="coiled-coil region" evidence="1">
    <location>
        <begin position="1"/>
        <end position="79"/>
    </location>
</feature>
<dbReference type="Pfam" id="PF10101">
    <property type="entry name" value="DUF2339"/>
    <property type="match status" value="1"/>
</dbReference>
<feature type="transmembrane region" description="Helical" evidence="3">
    <location>
        <begin position="313"/>
        <end position="332"/>
    </location>
</feature>
<feature type="transmembrane region" description="Helical" evidence="3">
    <location>
        <begin position="234"/>
        <end position="252"/>
    </location>
</feature>
<keyword evidence="3" id="KW-0472">Membrane</keyword>
<name>A0A2W6NFM6_9BACL</name>
<comment type="caution">
    <text evidence="4">The sequence shown here is derived from an EMBL/GenBank/DDBJ whole genome shotgun (WGS) entry which is preliminary data.</text>
</comment>
<feature type="transmembrane region" description="Helical" evidence="3">
    <location>
        <begin position="338"/>
        <end position="358"/>
    </location>
</feature>
<feature type="transmembrane region" description="Helical" evidence="3">
    <location>
        <begin position="417"/>
        <end position="438"/>
    </location>
</feature>
<feature type="transmembrane region" description="Helical" evidence="3">
    <location>
        <begin position="259"/>
        <end position="279"/>
    </location>
</feature>
<dbReference type="AlphaFoldDB" id="A0A2W6NFM6"/>
<dbReference type="RefSeq" id="WP_111271242.1">
    <property type="nucleotide sequence ID" value="NZ_QKWW01000046.1"/>
</dbReference>
<evidence type="ECO:0000256" key="2">
    <source>
        <dbReference type="SAM" id="MobiDB-lite"/>
    </source>
</evidence>
<feature type="coiled-coil region" evidence="1">
    <location>
        <begin position="119"/>
        <end position="146"/>
    </location>
</feature>
<evidence type="ECO:0000313" key="4">
    <source>
        <dbReference type="EMBL" id="PZT54571.1"/>
    </source>
</evidence>
<feature type="transmembrane region" description="Helical" evidence="3">
    <location>
        <begin position="735"/>
        <end position="755"/>
    </location>
</feature>
<feature type="transmembrane region" description="Helical" evidence="3">
    <location>
        <begin position="365"/>
        <end position="384"/>
    </location>
</feature>
<feature type="transmembrane region" description="Helical" evidence="3">
    <location>
        <begin position="701"/>
        <end position="723"/>
    </location>
</feature>
<dbReference type="InterPro" id="IPR019286">
    <property type="entry name" value="DUF2339_TM"/>
</dbReference>
<gene>
    <name evidence="4" type="ORF">DN757_16235</name>
</gene>
<feature type="compositionally biased region" description="Low complexity" evidence="2">
    <location>
        <begin position="873"/>
        <end position="891"/>
    </location>
</feature>
<keyword evidence="1" id="KW-0175">Coiled coil</keyword>